<organism evidence="3 4">
    <name type="scientific">Phytoactinopolyspora alkaliphila</name>
    <dbReference type="NCBI Taxonomy" id="1783498"/>
    <lineage>
        <taxon>Bacteria</taxon>
        <taxon>Bacillati</taxon>
        <taxon>Actinomycetota</taxon>
        <taxon>Actinomycetes</taxon>
        <taxon>Jiangellales</taxon>
        <taxon>Jiangellaceae</taxon>
        <taxon>Phytoactinopolyspora</taxon>
    </lineage>
</organism>
<feature type="region of interest" description="Disordered" evidence="1">
    <location>
        <begin position="56"/>
        <end position="113"/>
    </location>
</feature>
<dbReference type="RefSeq" id="WP_163817245.1">
    <property type="nucleotide sequence ID" value="NZ_JAAGOB010000003.1"/>
</dbReference>
<dbReference type="InterPro" id="IPR058442">
    <property type="entry name" value="DUF8129"/>
</dbReference>
<evidence type="ECO:0000313" key="4">
    <source>
        <dbReference type="Proteomes" id="UP000469185"/>
    </source>
</evidence>
<dbReference type="Pfam" id="PF26450">
    <property type="entry name" value="DUF8129"/>
    <property type="match status" value="1"/>
</dbReference>
<gene>
    <name evidence="3" type="ORF">G1H11_06345</name>
</gene>
<proteinExistence type="predicted"/>
<evidence type="ECO:0000313" key="3">
    <source>
        <dbReference type="EMBL" id="NED94929.1"/>
    </source>
</evidence>
<keyword evidence="4" id="KW-1185">Reference proteome</keyword>
<feature type="domain" description="DUF8129" evidence="2">
    <location>
        <begin position="7"/>
        <end position="60"/>
    </location>
</feature>
<evidence type="ECO:0000259" key="2">
    <source>
        <dbReference type="Pfam" id="PF26450"/>
    </source>
</evidence>
<name>A0A6N9YJ80_9ACTN</name>
<protein>
    <recommendedName>
        <fullName evidence="2">DUF8129 domain-containing protein</fullName>
    </recommendedName>
</protein>
<dbReference type="EMBL" id="JAAGOB010000003">
    <property type="protein sequence ID" value="NED94929.1"/>
    <property type="molecule type" value="Genomic_DNA"/>
</dbReference>
<evidence type="ECO:0000256" key="1">
    <source>
        <dbReference type="SAM" id="MobiDB-lite"/>
    </source>
</evidence>
<reference evidence="3 4" key="1">
    <citation type="submission" date="2020-02" db="EMBL/GenBank/DDBJ databases">
        <authorList>
            <person name="Li X.-J."/>
            <person name="Feng X.-M."/>
        </authorList>
    </citation>
    <scope>NUCLEOTIDE SEQUENCE [LARGE SCALE GENOMIC DNA]</scope>
    <source>
        <strain evidence="3 4">CGMCC 4.7225</strain>
    </source>
</reference>
<dbReference type="AlphaFoldDB" id="A0A6N9YJ80"/>
<accession>A0A6N9YJ80</accession>
<comment type="caution">
    <text evidence="3">The sequence shown here is derived from an EMBL/GenBank/DDBJ whole genome shotgun (WGS) entry which is preliminary data.</text>
</comment>
<sequence length="113" mass="12503">MTHHEELPLEGYDQMTVGTIRDAIRSLDEEQLQKLLEHEHSHADRPLVKEIMTNRMVELSAGAEPTEGEPPSVSPSAQPRGKQKVGPETTAEPIIPPAHGVPTGHRPRQGPRR</sequence>
<dbReference type="Proteomes" id="UP000469185">
    <property type="component" value="Unassembled WGS sequence"/>
</dbReference>